<keyword evidence="1" id="KW-1133">Transmembrane helix</keyword>
<keyword evidence="3" id="KW-1185">Reference proteome</keyword>
<evidence type="ECO:0000256" key="1">
    <source>
        <dbReference type="SAM" id="Phobius"/>
    </source>
</evidence>
<keyword evidence="1" id="KW-0812">Transmembrane</keyword>
<evidence type="ECO:0000313" key="3">
    <source>
        <dbReference type="Proteomes" id="UP000276991"/>
    </source>
</evidence>
<accession>A0A498SDD5</accession>
<dbReference type="AlphaFoldDB" id="A0A498SDD5"/>
<dbReference type="SUPFAM" id="SSF50978">
    <property type="entry name" value="WD40 repeat-like"/>
    <property type="match status" value="1"/>
</dbReference>
<sequence>MGTISAIIIICCLIICAALTVVIILVTIPTEITPQSYYPELLINRESTNNGIPVTNYLYFHPNKKMPHNLKKDVLQNSTVSADVDAVSATTIAITSATSAITITKTTIYTTTFPSTAEISELPLQNDKLPYQSVVPSTTVPIRTWKPIHNNSSQRRTTVFLSTNITITREKKVTSSSRRLATELRHRSISQESTPRNLRQNFATLMLHQHIEQLPLNDDNLVKSGQEKKQTMQMTLLREVTFSNDVKVVGLAMQRGVLYVATSDGRITLINPETNEQIETISVDGKINRMTVTHNVDIIVLNGTSLISYRHGQKYREIKLPIVCKSLSAFKDEIGLGRIITLGRSNDVLFVFTDDLKPIEEIYYKNDVKETCNFAILYQKYYYISCQSAILQISEDGEIKKKIGANNGTFSLGITIDDEARIIAIVRGQPLLQVFQNGELQHNLSAVSVDEVSAIWSEVLYEKGRLHIVDYLTSKLKTFRYPISSTDSNA</sequence>
<proteinExistence type="predicted"/>
<dbReference type="Proteomes" id="UP000276991">
    <property type="component" value="Unassembled WGS sequence"/>
</dbReference>
<dbReference type="OrthoDB" id="5846643at2759"/>
<feature type="transmembrane region" description="Helical" evidence="1">
    <location>
        <begin position="7"/>
        <end position="28"/>
    </location>
</feature>
<name>A0A498SDD5_ACAVI</name>
<dbReference type="InterPro" id="IPR036322">
    <property type="entry name" value="WD40_repeat_dom_sf"/>
</dbReference>
<gene>
    <name evidence="2" type="ORF">NAV_LOCUS4670</name>
</gene>
<dbReference type="EMBL" id="UPTC01000724">
    <property type="protein sequence ID" value="VBB29879.1"/>
    <property type="molecule type" value="Genomic_DNA"/>
</dbReference>
<reference evidence="2 3" key="1">
    <citation type="submission" date="2018-08" db="EMBL/GenBank/DDBJ databases">
        <authorList>
            <person name="Laetsch R D."/>
            <person name="Stevens L."/>
            <person name="Kumar S."/>
            <person name="Blaxter L. M."/>
        </authorList>
    </citation>
    <scope>NUCLEOTIDE SEQUENCE [LARGE SCALE GENOMIC DNA]</scope>
</reference>
<evidence type="ECO:0000313" key="2">
    <source>
        <dbReference type="EMBL" id="VBB29879.1"/>
    </source>
</evidence>
<organism evidence="2 3">
    <name type="scientific">Acanthocheilonema viteae</name>
    <name type="common">Filarial nematode worm</name>
    <name type="synonym">Dipetalonema viteae</name>
    <dbReference type="NCBI Taxonomy" id="6277"/>
    <lineage>
        <taxon>Eukaryota</taxon>
        <taxon>Metazoa</taxon>
        <taxon>Ecdysozoa</taxon>
        <taxon>Nematoda</taxon>
        <taxon>Chromadorea</taxon>
        <taxon>Rhabditida</taxon>
        <taxon>Spirurina</taxon>
        <taxon>Spiruromorpha</taxon>
        <taxon>Filarioidea</taxon>
        <taxon>Onchocercidae</taxon>
        <taxon>Acanthocheilonema</taxon>
    </lineage>
</organism>
<protein>
    <submittedName>
        <fullName evidence="2">Uncharacterized protein</fullName>
    </submittedName>
</protein>
<keyword evidence="1" id="KW-0472">Membrane</keyword>